<dbReference type="InterPro" id="IPR018300">
    <property type="entry name" value="Aminotrans_IV_CS"/>
</dbReference>
<dbReference type="NCBIfam" id="NF005209">
    <property type="entry name" value="PRK06680.1"/>
    <property type="match status" value="1"/>
</dbReference>
<comment type="subunit">
    <text evidence="3">Homodimer.</text>
</comment>
<evidence type="ECO:0000313" key="14">
    <source>
        <dbReference type="Proteomes" id="UP000664357"/>
    </source>
</evidence>
<dbReference type="InterPro" id="IPR005784">
    <property type="entry name" value="D_amino_transT"/>
</dbReference>
<dbReference type="NCBIfam" id="TIGR01121">
    <property type="entry name" value="D_amino_aminoT"/>
    <property type="match status" value="1"/>
</dbReference>
<dbReference type="InterPro" id="IPR050571">
    <property type="entry name" value="Class-IV_PLP-Dep_Aminotrnsfr"/>
</dbReference>
<organism evidence="13 14">
    <name type="scientific">Candidatus Enterococcus ferrettii</name>
    <dbReference type="NCBI Taxonomy" id="2815324"/>
    <lineage>
        <taxon>Bacteria</taxon>
        <taxon>Bacillati</taxon>
        <taxon>Bacillota</taxon>
        <taxon>Bacilli</taxon>
        <taxon>Lactobacillales</taxon>
        <taxon>Enterococcaceae</taxon>
        <taxon>Enterococcus</taxon>
    </lineage>
</organism>
<keyword evidence="7" id="KW-0808">Transferase</keyword>
<dbReference type="RefSeq" id="WP_207702065.1">
    <property type="nucleotide sequence ID" value="NZ_JAFREL020000001.1"/>
</dbReference>
<gene>
    <name evidence="13" type="ORF">JZO67_001828</name>
</gene>
<keyword evidence="8 11" id="KW-0663">Pyridoxal phosphate</keyword>
<evidence type="ECO:0000256" key="8">
    <source>
        <dbReference type="ARBA" id="ARBA00022898"/>
    </source>
</evidence>
<dbReference type="PANTHER" id="PTHR42743">
    <property type="entry name" value="AMINO-ACID AMINOTRANSFERASE"/>
    <property type="match status" value="1"/>
</dbReference>
<dbReference type="PANTHER" id="PTHR42743:SF10">
    <property type="entry name" value="D-ALANINE AMINOTRANSFERASE"/>
    <property type="match status" value="1"/>
</dbReference>
<comment type="catalytic activity">
    <reaction evidence="9 12">
        <text>D-alanine + 2-oxoglutarate = D-glutamate + pyruvate</text>
        <dbReference type="Rhea" id="RHEA:15869"/>
        <dbReference type="ChEBI" id="CHEBI:15361"/>
        <dbReference type="ChEBI" id="CHEBI:16810"/>
        <dbReference type="ChEBI" id="CHEBI:29986"/>
        <dbReference type="ChEBI" id="CHEBI:57416"/>
        <dbReference type="EC" id="2.6.1.21"/>
    </reaction>
</comment>
<keyword evidence="6" id="KW-0032">Aminotransferase</keyword>
<comment type="caution">
    <text evidence="13">The sequence shown here is derived from an EMBL/GenBank/DDBJ whole genome shotgun (WGS) entry which is preliminary data.</text>
</comment>
<evidence type="ECO:0000256" key="5">
    <source>
        <dbReference type="ARBA" id="ARBA00021779"/>
    </source>
</evidence>
<accession>A0ABV0EML7</accession>
<evidence type="ECO:0000256" key="10">
    <source>
        <dbReference type="RuleBase" id="RU004106"/>
    </source>
</evidence>
<comment type="cofactor">
    <cofactor evidence="1 11">
        <name>pyridoxal 5'-phosphate</name>
        <dbReference type="ChEBI" id="CHEBI:597326"/>
    </cofactor>
</comment>
<dbReference type="EMBL" id="JAFREL020000001">
    <property type="protein sequence ID" value="MEO1769877.1"/>
    <property type="molecule type" value="Genomic_DNA"/>
</dbReference>
<dbReference type="InterPro" id="IPR036038">
    <property type="entry name" value="Aminotransferase-like"/>
</dbReference>
<evidence type="ECO:0000313" key="13">
    <source>
        <dbReference type="EMBL" id="MEO1769877.1"/>
    </source>
</evidence>
<evidence type="ECO:0000256" key="4">
    <source>
        <dbReference type="ARBA" id="ARBA00012874"/>
    </source>
</evidence>
<dbReference type="SUPFAM" id="SSF56752">
    <property type="entry name" value="D-aminoacid aminotransferase-like PLP-dependent enzymes"/>
    <property type="match status" value="1"/>
</dbReference>
<comment type="similarity">
    <text evidence="2 10">Belongs to the class-IV pyridoxal-phosphate-dependent aminotransferase family.</text>
</comment>
<protein>
    <recommendedName>
        <fullName evidence="5 12">D-alanine aminotransferase</fullName>
        <ecNumber evidence="4 12">2.6.1.21</ecNumber>
    </recommendedName>
</protein>
<dbReference type="Proteomes" id="UP000664357">
    <property type="component" value="Unassembled WGS sequence"/>
</dbReference>
<dbReference type="InterPro" id="IPR043131">
    <property type="entry name" value="BCAT-like_N"/>
</dbReference>
<dbReference type="EC" id="2.6.1.21" evidence="4 12"/>
<evidence type="ECO:0000256" key="9">
    <source>
        <dbReference type="ARBA" id="ARBA00047911"/>
    </source>
</evidence>
<dbReference type="CDD" id="cd01558">
    <property type="entry name" value="D-AAT_like"/>
    <property type="match status" value="1"/>
</dbReference>
<sequence length="285" mass="31853">MKVILNGQLVERTEAKVDIEDRGYQFGDGIYEGFRVYQSCIFTFDEHIARLFHSAELIDLEIPYTKEQLKEQLTELITANQLGDGMIYLQISRGTQMPRNHVYLPSNEPVLMATSMAAPRDPASFEKGITAITAVDDRWLHCDIKSLNLLGNVLAKNQAAKAGADEAILYRDEDHVTECSHSNVFIVKDNTLITHPANNFVLNGITRQTILKLAKENDIAVEERVFSLAELKQADEVFISSIMAEVTPVTTIDDETIGNGTRGPLSTELEQYFVAEIEKTCGVEL</sequence>
<dbReference type="Gene3D" id="3.30.470.10">
    <property type="match status" value="1"/>
</dbReference>
<dbReference type="InterPro" id="IPR043132">
    <property type="entry name" value="BCAT-like_C"/>
</dbReference>
<proteinExistence type="inferred from homology"/>
<dbReference type="InterPro" id="IPR001544">
    <property type="entry name" value="Aminotrans_IV"/>
</dbReference>
<keyword evidence="14" id="KW-1185">Reference proteome</keyword>
<evidence type="ECO:0000256" key="3">
    <source>
        <dbReference type="ARBA" id="ARBA00011738"/>
    </source>
</evidence>
<dbReference type="Gene3D" id="3.20.10.10">
    <property type="entry name" value="D-amino Acid Aminotransferase, subunit A, domain 2"/>
    <property type="match status" value="1"/>
</dbReference>
<evidence type="ECO:0000256" key="7">
    <source>
        <dbReference type="ARBA" id="ARBA00022679"/>
    </source>
</evidence>
<evidence type="ECO:0000256" key="12">
    <source>
        <dbReference type="RuleBase" id="RU004520"/>
    </source>
</evidence>
<reference evidence="13 14" key="1">
    <citation type="submission" date="2024-02" db="EMBL/GenBank/DDBJ databases">
        <title>The Genome Sequence of Enterococcus sp. DIV0159.</title>
        <authorList>
            <person name="Earl A."/>
            <person name="Manson A."/>
            <person name="Gilmore M."/>
            <person name="Sanders J."/>
            <person name="Shea T."/>
            <person name="Howe W."/>
            <person name="Livny J."/>
            <person name="Cuomo C."/>
            <person name="Neafsey D."/>
            <person name="Birren B."/>
        </authorList>
    </citation>
    <scope>NUCLEOTIDE SEQUENCE [LARGE SCALE GENOMIC DNA]</scope>
    <source>
        <strain evidence="13 14">665A</strain>
    </source>
</reference>
<dbReference type="Pfam" id="PF01063">
    <property type="entry name" value="Aminotran_4"/>
    <property type="match status" value="1"/>
</dbReference>
<dbReference type="PROSITE" id="PS00770">
    <property type="entry name" value="AA_TRANSFER_CLASS_4"/>
    <property type="match status" value="1"/>
</dbReference>
<name>A0ABV0EML7_9ENTE</name>
<comment type="function">
    <text evidence="12">Acts on the D-isomers of alanine, leucine, aspartate, glutamate, aminobutyrate, norvaline and asparagine. The enzyme transfers an amino group from a substrate D-amino acid to the pyridoxal phosphate cofactor to form pyridoxamine and an alpha-keto acid in the first half-reaction.</text>
</comment>
<evidence type="ECO:0000256" key="6">
    <source>
        <dbReference type="ARBA" id="ARBA00022576"/>
    </source>
</evidence>
<evidence type="ECO:0000256" key="11">
    <source>
        <dbReference type="RuleBase" id="RU004516"/>
    </source>
</evidence>
<evidence type="ECO:0000256" key="1">
    <source>
        <dbReference type="ARBA" id="ARBA00001933"/>
    </source>
</evidence>
<evidence type="ECO:0000256" key="2">
    <source>
        <dbReference type="ARBA" id="ARBA00009320"/>
    </source>
</evidence>